<organism evidence="1">
    <name type="scientific">Amphimedon queenslandica</name>
    <name type="common">Sponge</name>
    <dbReference type="NCBI Taxonomy" id="400682"/>
    <lineage>
        <taxon>Eukaryota</taxon>
        <taxon>Metazoa</taxon>
        <taxon>Porifera</taxon>
        <taxon>Demospongiae</taxon>
        <taxon>Heteroscleromorpha</taxon>
        <taxon>Haplosclerida</taxon>
        <taxon>Niphatidae</taxon>
        <taxon>Amphimedon</taxon>
    </lineage>
</organism>
<evidence type="ECO:0000313" key="1">
    <source>
        <dbReference type="EnsemblMetazoa" id="Aqu2.1.22899_001"/>
    </source>
</evidence>
<dbReference type="InParanoid" id="A0A1X7U5U2"/>
<reference evidence="1" key="1">
    <citation type="submission" date="2017-05" db="UniProtKB">
        <authorList>
            <consortium name="EnsemblMetazoa"/>
        </authorList>
    </citation>
    <scope>IDENTIFICATION</scope>
</reference>
<protein>
    <submittedName>
        <fullName evidence="1">Uncharacterized protein</fullName>
    </submittedName>
</protein>
<dbReference type="AlphaFoldDB" id="A0A1X7U5U2"/>
<sequence length="64" mass="7395">AIDDFKKALSDQAVNACCSCEKFLRRKPVTEVKNLDSHVWNILLDYIRKNDPTAINKVMYISNH</sequence>
<dbReference type="EnsemblMetazoa" id="Aqu2.1.22899_001">
    <property type="protein sequence ID" value="Aqu2.1.22899_001"/>
    <property type="gene ID" value="Aqu2.1.22899"/>
</dbReference>
<accession>A0A1X7U5U2</accession>
<proteinExistence type="predicted"/>
<name>A0A1X7U5U2_AMPQE</name>